<comment type="caution">
    <text evidence="13">The sequence shown here is derived from an EMBL/GenBank/DDBJ whole genome shotgun (WGS) entry which is preliminary data.</text>
</comment>
<evidence type="ECO:0000256" key="11">
    <source>
        <dbReference type="PROSITE-ProRule" id="PRU00282"/>
    </source>
</evidence>
<dbReference type="STRING" id="1245528.M3J198"/>
<gene>
    <name evidence="13" type="ORF">G210_4194</name>
</gene>
<organism evidence="13 14">
    <name type="scientific">Candida maltosa (strain Xu316)</name>
    <name type="common">Yeast</name>
    <dbReference type="NCBI Taxonomy" id="1245528"/>
    <lineage>
        <taxon>Eukaryota</taxon>
        <taxon>Fungi</taxon>
        <taxon>Dikarya</taxon>
        <taxon>Ascomycota</taxon>
        <taxon>Saccharomycotina</taxon>
        <taxon>Pichiomycetes</taxon>
        <taxon>Debaryomycetaceae</taxon>
        <taxon>Candida/Lodderomyces clade</taxon>
        <taxon>Candida</taxon>
    </lineage>
</organism>
<dbReference type="GO" id="GO:0031966">
    <property type="term" value="C:mitochondrial membrane"/>
    <property type="evidence" value="ECO:0007669"/>
    <property type="project" value="UniProtKB-SubCell"/>
</dbReference>
<dbReference type="PANTHER" id="PTHR45788">
    <property type="entry name" value="SUCCINATE/FUMARATE MITOCHONDRIAL TRANSPORTER-RELATED"/>
    <property type="match status" value="1"/>
</dbReference>
<dbReference type="GO" id="GO:0071913">
    <property type="term" value="F:citrate secondary active transmembrane transporter activity"/>
    <property type="evidence" value="ECO:0007669"/>
    <property type="project" value="TreeGrafter"/>
</dbReference>
<reference evidence="13 14" key="1">
    <citation type="submission" date="2013-02" db="EMBL/GenBank/DDBJ databases">
        <title>Genome sequence of Candida maltosa Xu316, a potential industrial strain for xylitol and ethanol production.</title>
        <authorList>
            <person name="Yu J."/>
            <person name="Wang Q."/>
            <person name="Geng X."/>
            <person name="Bao W."/>
            <person name="He P."/>
            <person name="Cai J."/>
        </authorList>
    </citation>
    <scope>NUCLEOTIDE SEQUENCE [LARGE SCALE GENOMIC DNA]</scope>
    <source>
        <strain evidence="14">Xu316</strain>
    </source>
</reference>
<feature type="repeat" description="Solcar" evidence="11">
    <location>
        <begin position="290"/>
        <end position="376"/>
    </location>
</feature>
<dbReference type="OrthoDB" id="44467at2759"/>
<evidence type="ECO:0000256" key="2">
    <source>
        <dbReference type="ARBA" id="ARBA00004225"/>
    </source>
</evidence>
<keyword evidence="9" id="KW-0496">Mitochondrion</keyword>
<evidence type="ECO:0000256" key="9">
    <source>
        <dbReference type="ARBA" id="ARBA00023128"/>
    </source>
</evidence>
<dbReference type="eggNOG" id="KOG0756">
    <property type="taxonomic scope" value="Eukaryota"/>
</dbReference>
<dbReference type="PANTHER" id="PTHR45788:SF5">
    <property type="entry name" value="AFR253WP"/>
    <property type="match status" value="1"/>
</dbReference>
<comment type="subcellular location">
    <subcellularLocation>
        <location evidence="2">Mitochondrion membrane</location>
        <topology evidence="2">Multi-pass membrane protein</topology>
    </subcellularLocation>
</comment>
<accession>M3J198</accession>
<keyword evidence="10 11" id="KW-0472">Membrane</keyword>
<protein>
    <recommendedName>
        <fullName evidence="4">Mitochondrial thiamine pyrophosphate carrier 1</fullName>
    </recommendedName>
</protein>
<comment type="function">
    <text evidence="1">Mitochondrial transporter that mediates uptake of thiamine pyrophosphate (ThPP) into mitochondria.</text>
</comment>
<dbReference type="Pfam" id="PF00153">
    <property type="entry name" value="Mito_carr"/>
    <property type="match status" value="2"/>
</dbReference>
<keyword evidence="8" id="KW-1133">Transmembrane helix</keyword>
<dbReference type="EMBL" id="AOGT01002415">
    <property type="protein sequence ID" value="EMG45608.1"/>
    <property type="molecule type" value="Genomic_DNA"/>
</dbReference>
<evidence type="ECO:0000256" key="7">
    <source>
        <dbReference type="ARBA" id="ARBA00022737"/>
    </source>
</evidence>
<evidence type="ECO:0000313" key="14">
    <source>
        <dbReference type="Proteomes" id="UP000011777"/>
    </source>
</evidence>
<dbReference type="Gene3D" id="1.50.40.10">
    <property type="entry name" value="Mitochondrial carrier domain"/>
    <property type="match status" value="1"/>
</dbReference>
<dbReference type="HOGENOM" id="CLU_015166_5_1_1"/>
<dbReference type="PROSITE" id="PS50920">
    <property type="entry name" value="SOLCAR"/>
    <property type="match status" value="2"/>
</dbReference>
<dbReference type="GO" id="GO:0006843">
    <property type="term" value="P:mitochondrial citrate transmembrane transport"/>
    <property type="evidence" value="ECO:0007669"/>
    <property type="project" value="TreeGrafter"/>
</dbReference>
<keyword evidence="6 11" id="KW-0812">Transmembrane</keyword>
<keyword evidence="5 12" id="KW-0813">Transport</keyword>
<comment type="similarity">
    <text evidence="3 12">Belongs to the mitochondrial carrier (TC 2.A.29) family.</text>
</comment>
<proteinExistence type="inferred from homology"/>
<dbReference type="AlphaFoldDB" id="M3J198"/>
<evidence type="ECO:0000256" key="12">
    <source>
        <dbReference type="RuleBase" id="RU000488"/>
    </source>
</evidence>
<dbReference type="InterPro" id="IPR018108">
    <property type="entry name" value="MCP_transmembrane"/>
</dbReference>
<evidence type="ECO:0000256" key="5">
    <source>
        <dbReference type="ARBA" id="ARBA00022448"/>
    </source>
</evidence>
<keyword evidence="14" id="KW-1185">Reference proteome</keyword>
<dbReference type="InterPro" id="IPR049563">
    <property type="entry name" value="TXTP-like"/>
</dbReference>
<dbReference type="OMA" id="TRMQSKY"/>
<evidence type="ECO:0000256" key="1">
    <source>
        <dbReference type="ARBA" id="ARBA00002238"/>
    </source>
</evidence>
<evidence type="ECO:0000256" key="3">
    <source>
        <dbReference type="ARBA" id="ARBA00006375"/>
    </source>
</evidence>
<evidence type="ECO:0000313" key="13">
    <source>
        <dbReference type="EMBL" id="EMG45608.1"/>
    </source>
</evidence>
<dbReference type="InterPro" id="IPR023395">
    <property type="entry name" value="MCP_dom_sf"/>
</dbReference>
<sequence length="389" mass="43327">MSETKSSQSPVGDSLLTALISTTTSAAFTATATYPFDFIKTQQQLNNEKVMRKWGIPGNYPNSIAQLYKGGSALVLGSVVKNSTRLIAYNWSTKFMSIDSHGGHNNKTTAPRIVVAGVMSGFIETLWIIPFENVKITMIQNQTLANELKRCTDLGYDITGKTTGHHNVHHTAHKVNKPIYLRQYVSPHAYLSADVVDQYIKHRVRFGGLPSKNKAIEALKVHYNKHPSLTLFGTVKEMYELKGIGAFTAGTFITFTRQIGISWVWLATYNATRQLLDPHTTENNWFGGKHSAIESIGLHLLSSMAVIMVTQPLDVLKTHLQSKNGKSLYHDSLSTAYNLFIRQGPWALFKGSFPRFLKVLISGGMTATVYEYVERMVTAASNQKIFSEE</sequence>
<feature type="repeat" description="Solcar" evidence="11">
    <location>
        <begin position="13"/>
        <end position="95"/>
    </location>
</feature>
<keyword evidence="7" id="KW-0677">Repeat</keyword>
<dbReference type="SUPFAM" id="SSF103506">
    <property type="entry name" value="Mitochondrial carrier"/>
    <property type="match status" value="1"/>
</dbReference>
<evidence type="ECO:0000256" key="4">
    <source>
        <dbReference type="ARBA" id="ARBA00021935"/>
    </source>
</evidence>
<evidence type="ECO:0000256" key="8">
    <source>
        <dbReference type="ARBA" id="ARBA00022989"/>
    </source>
</evidence>
<dbReference type="Proteomes" id="UP000011777">
    <property type="component" value="Unassembled WGS sequence"/>
</dbReference>
<evidence type="ECO:0000256" key="6">
    <source>
        <dbReference type="ARBA" id="ARBA00022692"/>
    </source>
</evidence>
<evidence type="ECO:0000256" key="10">
    <source>
        <dbReference type="ARBA" id="ARBA00023136"/>
    </source>
</evidence>
<name>M3J198_CANMX</name>